<comment type="caution">
    <text evidence="2">The sequence shown here is derived from an EMBL/GenBank/DDBJ whole genome shotgun (WGS) entry which is preliminary data.</text>
</comment>
<dbReference type="SUPFAM" id="SSF53474">
    <property type="entry name" value="alpha/beta-Hydrolases"/>
    <property type="match status" value="1"/>
</dbReference>
<dbReference type="GO" id="GO:0016020">
    <property type="term" value="C:membrane"/>
    <property type="evidence" value="ECO:0007669"/>
    <property type="project" value="TreeGrafter"/>
</dbReference>
<dbReference type="GO" id="GO:0046464">
    <property type="term" value="P:acylglycerol catabolic process"/>
    <property type="evidence" value="ECO:0007669"/>
    <property type="project" value="TreeGrafter"/>
</dbReference>
<sequence>MIKEMLVQISDCKLFAKLVGENNGKPTIVMDAGYGDYSKAWDSVISEISLLTDVLIYDRAGLGKSESSSNPRTSSEMIKELNELLNASKIKPPYILVGHSFGGVNTRLYATEYHNEVCGLILVDSTPEDYRERFLPTMPKEFQQAYNKQFVHEGNYDEFMESLKQLKEAKRKLNVPLIVLSAGKKAHYSKESQELWNEMQREILEISSIGEFIIAENSTHYIQNDEPEIVIKAVKRLIDNF</sequence>
<proteinExistence type="predicted"/>
<accession>A0A150KLY5</accession>
<dbReference type="InterPro" id="IPR029058">
    <property type="entry name" value="AB_hydrolase_fold"/>
</dbReference>
<dbReference type="PANTHER" id="PTHR43798:SF33">
    <property type="entry name" value="HYDROLASE, PUTATIVE (AFU_ORTHOLOGUE AFUA_2G14860)-RELATED"/>
    <property type="match status" value="1"/>
</dbReference>
<dbReference type="AlphaFoldDB" id="A0A150KLY5"/>
<dbReference type="EMBL" id="LQYN01000093">
    <property type="protein sequence ID" value="KYC96085.1"/>
    <property type="molecule type" value="Genomic_DNA"/>
</dbReference>
<dbReference type="Pfam" id="PF00561">
    <property type="entry name" value="Abhydrolase_1"/>
    <property type="match status" value="1"/>
</dbReference>
<keyword evidence="3" id="KW-1185">Reference proteome</keyword>
<gene>
    <name evidence="2" type="ORF">B4102_3558</name>
</gene>
<reference evidence="2 3" key="1">
    <citation type="submission" date="2016-01" db="EMBL/GenBank/DDBJ databases">
        <title>Genome Sequences of Twelve Sporeforming Bacillus Species Isolated from Foods.</title>
        <authorList>
            <person name="Berendsen E.M."/>
            <person name="Wells-Bennik M.H."/>
            <person name="Krawcyk A.O."/>
            <person name="De Jong A."/>
            <person name="Holsappel S."/>
            <person name="Eijlander R.T."/>
            <person name="Kuipers O.P."/>
        </authorList>
    </citation>
    <scope>NUCLEOTIDE SEQUENCE [LARGE SCALE GENOMIC DNA]</scope>
    <source>
        <strain evidence="2 3">B4102</strain>
    </source>
</reference>
<evidence type="ECO:0000313" key="3">
    <source>
        <dbReference type="Proteomes" id="UP000075666"/>
    </source>
</evidence>
<dbReference type="InterPro" id="IPR000073">
    <property type="entry name" value="AB_hydrolase_1"/>
</dbReference>
<evidence type="ECO:0000259" key="1">
    <source>
        <dbReference type="Pfam" id="PF00561"/>
    </source>
</evidence>
<dbReference type="PANTHER" id="PTHR43798">
    <property type="entry name" value="MONOACYLGLYCEROL LIPASE"/>
    <property type="match status" value="1"/>
</dbReference>
<dbReference type="GO" id="GO:0047372">
    <property type="term" value="F:monoacylglycerol lipase activity"/>
    <property type="evidence" value="ECO:0007669"/>
    <property type="project" value="TreeGrafter"/>
</dbReference>
<feature type="domain" description="AB hydrolase-1" evidence="1">
    <location>
        <begin position="27"/>
        <end position="153"/>
    </location>
</feature>
<dbReference type="STRING" id="46224.B4102_3558"/>
<dbReference type="Gene3D" id="3.40.50.1820">
    <property type="entry name" value="alpha/beta hydrolase"/>
    <property type="match status" value="1"/>
</dbReference>
<dbReference type="PATRIC" id="fig|46224.3.peg.58"/>
<evidence type="ECO:0000313" key="2">
    <source>
        <dbReference type="EMBL" id="KYC96085.1"/>
    </source>
</evidence>
<name>A0A150KLY5_9BACI</name>
<dbReference type="InterPro" id="IPR050266">
    <property type="entry name" value="AB_hydrolase_sf"/>
</dbReference>
<organism evidence="2 3">
    <name type="scientific">Heyndrickxia sporothermodurans</name>
    <dbReference type="NCBI Taxonomy" id="46224"/>
    <lineage>
        <taxon>Bacteria</taxon>
        <taxon>Bacillati</taxon>
        <taxon>Bacillota</taxon>
        <taxon>Bacilli</taxon>
        <taxon>Bacillales</taxon>
        <taxon>Bacillaceae</taxon>
        <taxon>Heyndrickxia</taxon>
    </lineage>
</organism>
<dbReference type="Proteomes" id="UP000075666">
    <property type="component" value="Unassembled WGS sequence"/>
</dbReference>
<dbReference type="RefSeq" id="WP_066234323.1">
    <property type="nucleotide sequence ID" value="NZ_LQYN01000093.1"/>
</dbReference>
<dbReference type="OrthoDB" id="59888at2"/>
<protein>
    <recommendedName>
        <fullName evidence="1">AB hydrolase-1 domain-containing protein</fullName>
    </recommendedName>
</protein>